<evidence type="ECO:0000313" key="1">
    <source>
        <dbReference type="EMBL" id="KAJ5455742.1"/>
    </source>
</evidence>
<evidence type="ECO:0008006" key="3">
    <source>
        <dbReference type="Google" id="ProtNLM"/>
    </source>
</evidence>
<name>A0AAD6C9Q7_9EURO</name>
<reference evidence="1" key="1">
    <citation type="submission" date="2022-12" db="EMBL/GenBank/DDBJ databases">
        <authorList>
            <person name="Petersen C."/>
        </authorList>
    </citation>
    <scope>NUCLEOTIDE SEQUENCE</scope>
    <source>
        <strain evidence="1">IBT 16125</strain>
    </source>
</reference>
<dbReference type="AlphaFoldDB" id="A0AAD6C9Q7"/>
<gene>
    <name evidence="1" type="ORF">N7458_004006</name>
</gene>
<protein>
    <recommendedName>
        <fullName evidence="3">BTB domain-containing protein</fullName>
    </recommendedName>
</protein>
<comment type="caution">
    <text evidence="1">The sequence shown here is derived from an EMBL/GenBank/DDBJ whole genome shotgun (WGS) entry which is preliminary data.</text>
</comment>
<proteinExistence type="predicted"/>
<dbReference type="RefSeq" id="XP_056768115.1">
    <property type="nucleotide sequence ID" value="XM_056907388.1"/>
</dbReference>
<keyword evidence="2" id="KW-1185">Reference proteome</keyword>
<sequence>MEIVIEATHGLPTTVIDPDGDTILILSNRQYRSLFRCSSAKLVQNCGHFKKKLAQGGQPHTELMRDGTVYLTINEFEVNTIEIILNLIHGRIRNIPRNPRLPLLLDIARFCNYLQCLPTVKPFATSWIEKSKDSVLECTTIKPDTNSWIFISLVFRHQEVFRHTTAVTQQCLDNRMDVMRGHPLVPKDIISK</sequence>
<reference evidence="1" key="2">
    <citation type="journal article" date="2023" name="IMA Fungus">
        <title>Comparative genomic study of the Penicillium genus elucidates a diverse pangenome and 15 lateral gene transfer events.</title>
        <authorList>
            <person name="Petersen C."/>
            <person name="Sorensen T."/>
            <person name="Nielsen M.R."/>
            <person name="Sondergaard T.E."/>
            <person name="Sorensen J.L."/>
            <person name="Fitzpatrick D.A."/>
            <person name="Frisvad J.C."/>
            <person name="Nielsen K.L."/>
        </authorList>
    </citation>
    <scope>NUCLEOTIDE SEQUENCE</scope>
    <source>
        <strain evidence="1">IBT 16125</strain>
    </source>
</reference>
<organism evidence="1 2">
    <name type="scientific">Penicillium daleae</name>
    <dbReference type="NCBI Taxonomy" id="63821"/>
    <lineage>
        <taxon>Eukaryota</taxon>
        <taxon>Fungi</taxon>
        <taxon>Dikarya</taxon>
        <taxon>Ascomycota</taxon>
        <taxon>Pezizomycotina</taxon>
        <taxon>Eurotiomycetes</taxon>
        <taxon>Eurotiomycetidae</taxon>
        <taxon>Eurotiales</taxon>
        <taxon>Aspergillaceae</taxon>
        <taxon>Penicillium</taxon>
    </lineage>
</organism>
<dbReference type="Proteomes" id="UP001213681">
    <property type="component" value="Unassembled WGS sequence"/>
</dbReference>
<evidence type="ECO:0000313" key="2">
    <source>
        <dbReference type="Proteomes" id="UP001213681"/>
    </source>
</evidence>
<dbReference type="GeneID" id="81597631"/>
<dbReference type="EMBL" id="JAPVEA010000004">
    <property type="protein sequence ID" value="KAJ5455742.1"/>
    <property type="molecule type" value="Genomic_DNA"/>
</dbReference>
<accession>A0AAD6C9Q7</accession>